<gene>
    <name evidence="2" type="ORF">AB1Y20_018185</name>
</gene>
<feature type="signal peptide" evidence="1">
    <location>
        <begin position="1"/>
        <end position="18"/>
    </location>
</feature>
<protein>
    <recommendedName>
        <fullName evidence="4">TraB domain-containing protein</fullName>
    </recommendedName>
</protein>
<dbReference type="PANTHER" id="PTHR21530">
    <property type="entry name" value="PHEROMONE SHUTDOWN PROTEIN"/>
    <property type="match status" value="1"/>
</dbReference>
<reference evidence="2 3" key="1">
    <citation type="journal article" date="2024" name="Science">
        <title>Giant polyketide synthase enzymes in the biosynthesis of giant marine polyether toxins.</title>
        <authorList>
            <person name="Fallon T.R."/>
            <person name="Shende V.V."/>
            <person name="Wierzbicki I.H."/>
            <person name="Pendleton A.L."/>
            <person name="Watervoot N.F."/>
            <person name="Auber R.P."/>
            <person name="Gonzalez D.J."/>
            <person name="Wisecaver J.H."/>
            <person name="Moore B.S."/>
        </authorList>
    </citation>
    <scope>NUCLEOTIDE SEQUENCE [LARGE SCALE GENOMIC DNA]</scope>
    <source>
        <strain evidence="2 3">12B1</strain>
    </source>
</reference>
<organism evidence="2 3">
    <name type="scientific">Prymnesium parvum</name>
    <name type="common">Toxic golden alga</name>
    <dbReference type="NCBI Taxonomy" id="97485"/>
    <lineage>
        <taxon>Eukaryota</taxon>
        <taxon>Haptista</taxon>
        <taxon>Haptophyta</taxon>
        <taxon>Prymnesiophyceae</taxon>
        <taxon>Prymnesiales</taxon>
        <taxon>Prymnesiaceae</taxon>
        <taxon>Prymnesium</taxon>
    </lineage>
</organism>
<dbReference type="EMBL" id="JBGBPQ010000006">
    <property type="protein sequence ID" value="KAL1523234.1"/>
    <property type="molecule type" value="Genomic_DNA"/>
</dbReference>
<evidence type="ECO:0008006" key="4">
    <source>
        <dbReference type="Google" id="ProtNLM"/>
    </source>
</evidence>
<evidence type="ECO:0000313" key="3">
    <source>
        <dbReference type="Proteomes" id="UP001515480"/>
    </source>
</evidence>
<keyword evidence="1" id="KW-0732">Signal</keyword>
<dbReference type="InterPro" id="IPR046345">
    <property type="entry name" value="TraB_PrgY-like"/>
</dbReference>
<feature type="chain" id="PRO_5044253405" description="TraB domain-containing protein" evidence="1">
    <location>
        <begin position="19"/>
        <end position="290"/>
    </location>
</feature>
<dbReference type="PANTHER" id="PTHR21530:SF7">
    <property type="entry name" value="TRAB DOMAIN-CONTAINING PROTEIN"/>
    <property type="match status" value="1"/>
</dbReference>
<accession>A0AB34JNJ8</accession>
<proteinExistence type="predicted"/>
<dbReference type="Proteomes" id="UP001515480">
    <property type="component" value="Unassembled WGS sequence"/>
</dbReference>
<keyword evidence="3" id="KW-1185">Reference proteome</keyword>
<sequence>MLPLVLLQHGLLLSPDAAVLRVRDAKSRVECVLVGTMHYNPASIALAKATVSLEAESGRLRAVAVESCPTRWNATGSIDQLRSLTRTLCYNEMQAAAEAGEAWSVPLVLADQPIESTGRRATQILALTLAQLATPWAGGWSSIGEDLAVSLEHVKGDDGRMRPGALFNLPLLVNAPVSLFRYPLAIVLKQPLAMLPLALIAVLLSLPPEVPAQDVNVLTEVLGASAILALETVILGRLLLVGLLEERNYVLARNIREACLRAKPGGSVVAVLGMAHCNGVASLLKQSRIM</sequence>
<comment type="caution">
    <text evidence="2">The sequence shown here is derived from an EMBL/GenBank/DDBJ whole genome shotgun (WGS) entry which is preliminary data.</text>
</comment>
<evidence type="ECO:0000313" key="2">
    <source>
        <dbReference type="EMBL" id="KAL1523234.1"/>
    </source>
</evidence>
<name>A0AB34JNJ8_PRYPA</name>
<dbReference type="AlphaFoldDB" id="A0AB34JNJ8"/>
<evidence type="ECO:0000256" key="1">
    <source>
        <dbReference type="SAM" id="SignalP"/>
    </source>
</evidence>